<dbReference type="Proteomes" id="UP001156831">
    <property type="component" value="Unassembled WGS sequence"/>
</dbReference>
<gene>
    <name evidence="3" type="ORF">QFW80_13560</name>
</gene>
<evidence type="ECO:0000256" key="1">
    <source>
        <dbReference type="SAM" id="MobiDB-lite"/>
    </source>
</evidence>
<dbReference type="PROSITE" id="PS50883">
    <property type="entry name" value="EAL"/>
    <property type="match status" value="1"/>
</dbReference>
<dbReference type="RefSeq" id="WP_280602508.1">
    <property type="nucleotide sequence ID" value="NZ_JARXRN010000028.1"/>
</dbReference>
<dbReference type="PANTHER" id="PTHR33121:SF76">
    <property type="entry name" value="SIGNALING PROTEIN"/>
    <property type="match status" value="1"/>
</dbReference>
<reference evidence="3 4" key="1">
    <citation type="submission" date="2023-04" db="EMBL/GenBank/DDBJ databases">
        <title>Luteimonas sp. M1R5S18.</title>
        <authorList>
            <person name="Sun J.-Q."/>
        </authorList>
    </citation>
    <scope>NUCLEOTIDE SEQUENCE [LARGE SCALE GENOMIC DNA]</scope>
    <source>
        <strain evidence="3 4">M1R5S18</strain>
    </source>
</reference>
<proteinExistence type="predicted"/>
<dbReference type="Pfam" id="PF00563">
    <property type="entry name" value="EAL"/>
    <property type="match status" value="1"/>
</dbReference>
<keyword evidence="4" id="KW-1185">Reference proteome</keyword>
<organism evidence="3 4">
    <name type="scientific">Luteimonas rhizosphaericola</name>
    <dbReference type="NCBI Taxonomy" id="3042024"/>
    <lineage>
        <taxon>Bacteria</taxon>
        <taxon>Pseudomonadati</taxon>
        <taxon>Pseudomonadota</taxon>
        <taxon>Gammaproteobacteria</taxon>
        <taxon>Lysobacterales</taxon>
        <taxon>Lysobacteraceae</taxon>
        <taxon>Luteimonas</taxon>
    </lineage>
</organism>
<evidence type="ECO:0000259" key="2">
    <source>
        <dbReference type="PROSITE" id="PS50883"/>
    </source>
</evidence>
<dbReference type="Pfam" id="PF13185">
    <property type="entry name" value="GAF_2"/>
    <property type="match status" value="1"/>
</dbReference>
<dbReference type="SUPFAM" id="SSF55781">
    <property type="entry name" value="GAF domain-like"/>
    <property type="match status" value="1"/>
</dbReference>
<dbReference type="InterPro" id="IPR050706">
    <property type="entry name" value="Cyclic-di-GMP_PDE-like"/>
</dbReference>
<dbReference type="PANTHER" id="PTHR33121">
    <property type="entry name" value="CYCLIC DI-GMP PHOSPHODIESTERASE PDEF"/>
    <property type="match status" value="1"/>
</dbReference>
<dbReference type="Gene3D" id="3.20.20.450">
    <property type="entry name" value="EAL domain"/>
    <property type="match status" value="1"/>
</dbReference>
<dbReference type="InterPro" id="IPR029016">
    <property type="entry name" value="GAF-like_dom_sf"/>
</dbReference>
<evidence type="ECO:0000313" key="4">
    <source>
        <dbReference type="Proteomes" id="UP001156831"/>
    </source>
</evidence>
<dbReference type="InterPro" id="IPR035919">
    <property type="entry name" value="EAL_sf"/>
</dbReference>
<feature type="domain" description="EAL" evidence="2">
    <location>
        <begin position="193"/>
        <end position="424"/>
    </location>
</feature>
<protein>
    <submittedName>
        <fullName evidence="3">EAL domain-containing protein</fullName>
    </submittedName>
</protein>
<comment type="caution">
    <text evidence="3">The sequence shown here is derived from an EMBL/GenBank/DDBJ whole genome shotgun (WGS) entry which is preliminary data.</text>
</comment>
<dbReference type="SMART" id="SM00052">
    <property type="entry name" value="EAL"/>
    <property type="match status" value="1"/>
</dbReference>
<dbReference type="InterPro" id="IPR003018">
    <property type="entry name" value="GAF"/>
</dbReference>
<dbReference type="EMBL" id="JARXRN010000028">
    <property type="protein sequence ID" value="MDH5831544.1"/>
    <property type="molecule type" value="Genomic_DNA"/>
</dbReference>
<dbReference type="InterPro" id="IPR001633">
    <property type="entry name" value="EAL_dom"/>
</dbReference>
<feature type="compositionally biased region" description="Low complexity" evidence="1">
    <location>
        <begin position="185"/>
        <end position="196"/>
    </location>
</feature>
<dbReference type="SUPFAM" id="SSF141868">
    <property type="entry name" value="EAL domain-like"/>
    <property type="match status" value="1"/>
</dbReference>
<evidence type="ECO:0000313" key="3">
    <source>
        <dbReference type="EMBL" id="MDH5831544.1"/>
    </source>
</evidence>
<dbReference type="CDD" id="cd01948">
    <property type="entry name" value="EAL"/>
    <property type="match status" value="1"/>
</dbReference>
<name>A0ABT6JLJ3_9GAMM</name>
<sequence>MAGRDELSTEQTLALLTRVVEAQAEIAASGPDPVDVLAAVTARAQDLTGADGAVLEIRDGDAMVYWSASGMAREQVGLRIPVAGSLSGLCMERGATLHCVDSEQDERVNIAACRRVGLRAMVVVPLRYRDQDVGVLKIVSKTPAAFGAAEATTIEHLATLAGASLHRATEDAMQACRQGDRAEDAAPAGPDSPDALSSRLDEVLATRALRIARQPVMRLADRTIVGWEALARFPERHGGSTDAWFAQAARAGRSEELELAAVHAALAGLETLPGDVYLAVNVSPGTACGDALAQALEAVDPRRLVLEITEHTPVEDYAGLAQRLLAYQERGVRIAIDDAGAGFCSLRHVLTLAPDIIKLDLSLVRGVDRRPRVQALVAALCTFAGGTDAALVAEGIETAEELATLQQLGVPYGQGYYLGRPILE</sequence>
<dbReference type="Gene3D" id="3.30.450.40">
    <property type="match status" value="1"/>
</dbReference>
<feature type="region of interest" description="Disordered" evidence="1">
    <location>
        <begin position="177"/>
        <end position="196"/>
    </location>
</feature>
<accession>A0ABT6JLJ3</accession>
<dbReference type="SMART" id="SM00065">
    <property type="entry name" value="GAF"/>
    <property type="match status" value="1"/>
</dbReference>